<evidence type="ECO:0000259" key="7">
    <source>
        <dbReference type="PROSITE" id="PS50949"/>
    </source>
</evidence>
<evidence type="ECO:0000256" key="2">
    <source>
        <dbReference type="ARBA" id="ARBA00023015"/>
    </source>
</evidence>
<dbReference type="InterPro" id="IPR036390">
    <property type="entry name" value="WH_DNA-bd_sf"/>
</dbReference>
<dbReference type="Pfam" id="PF00392">
    <property type="entry name" value="GntR"/>
    <property type="match status" value="1"/>
</dbReference>
<feature type="domain" description="HTH gntR-type" evidence="7">
    <location>
        <begin position="9"/>
        <end position="77"/>
    </location>
</feature>
<dbReference type="InterPro" id="IPR036388">
    <property type="entry name" value="WH-like_DNA-bd_sf"/>
</dbReference>
<dbReference type="InterPro" id="IPR000524">
    <property type="entry name" value="Tscrpt_reg_HTH_GntR"/>
</dbReference>
<dbReference type="Pfam" id="PF07729">
    <property type="entry name" value="FCD"/>
    <property type="match status" value="1"/>
</dbReference>
<dbReference type="Proteomes" id="UP000436016">
    <property type="component" value="Unassembled WGS sequence"/>
</dbReference>
<dbReference type="Gene3D" id="1.20.120.530">
    <property type="entry name" value="GntR ligand-binding domain-like"/>
    <property type="match status" value="1"/>
</dbReference>
<gene>
    <name evidence="8" type="ORF">GSH16_01650</name>
</gene>
<dbReference type="EMBL" id="WUWG01000001">
    <property type="protein sequence ID" value="MXU64135.1"/>
    <property type="molecule type" value="Genomic_DNA"/>
</dbReference>
<dbReference type="RefSeq" id="WP_160851240.1">
    <property type="nucleotide sequence ID" value="NZ_WUWG01000001.1"/>
</dbReference>
<proteinExistence type="predicted"/>
<keyword evidence="3" id="KW-0238">DNA-binding</keyword>
<dbReference type="PRINTS" id="PR00035">
    <property type="entry name" value="HTHGNTR"/>
</dbReference>
<reference evidence="8 9" key="1">
    <citation type="submission" date="2019-12" db="EMBL/GenBank/DDBJ databases">
        <title>Strain KN286 was isolated from seawater, which was collected from Caroline Seamount in the tropical western Pacific.</title>
        <authorList>
            <person name="Wang Q."/>
        </authorList>
    </citation>
    <scope>NUCLEOTIDE SEQUENCE [LARGE SCALE GENOMIC DNA]</scope>
    <source>
        <strain evidence="8 9">KN286</strain>
    </source>
</reference>
<organism evidence="8 9">
    <name type="scientific">Oceanomicrobium pacificus</name>
    <dbReference type="NCBI Taxonomy" id="2692916"/>
    <lineage>
        <taxon>Bacteria</taxon>
        <taxon>Pseudomonadati</taxon>
        <taxon>Pseudomonadota</taxon>
        <taxon>Alphaproteobacteria</taxon>
        <taxon>Rhodobacterales</taxon>
        <taxon>Paracoccaceae</taxon>
        <taxon>Oceanomicrobium</taxon>
    </lineage>
</organism>
<dbReference type="SUPFAM" id="SSF46785">
    <property type="entry name" value="Winged helix' DNA-binding domain"/>
    <property type="match status" value="1"/>
</dbReference>
<dbReference type="GO" id="GO:0003677">
    <property type="term" value="F:DNA binding"/>
    <property type="evidence" value="ECO:0007669"/>
    <property type="project" value="UniProtKB-KW"/>
</dbReference>
<protein>
    <recommendedName>
        <fullName evidence="6">Pyruvate dehydrogenase complex repressor</fullName>
    </recommendedName>
</protein>
<name>A0A6B0TQR6_9RHOB</name>
<evidence type="ECO:0000313" key="9">
    <source>
        <dbReference type="Proteomes" id="UP000436016"/>
    </source>
</evidence>
<sequence length="261" mass="29526">MPYRKVTQEKLADAVARQIEGLILRGILRPGERLPSERDLAARLDVSRPSLREALARLEADGLLETRKGSGAYVAGVLGSAFAPPLVRLFSTHEEALFDYLQFRRDLEGLAAERAARFATESDLKVIATLMDRMEAAHGKRNPDEESSLDADFHMAIVEAAHNVVMLHMMRSMFEMLREGVFYNRRILFGVRDTRDELLAQHRAIHDAIHARDPSAARRAVSAHLDFIEEAMRDLKAHERHEDTARLRLAHEAERPVPAPR</sequence>
<evidence type="ECO:0000256" key="1">
    <source>
        <dbReference type="ARBA" id="ARBA00022491"/>
    </source>
</evidence>
<dbReference type="PANTHER" id="PTHR43537">
    <property type="entry name" value="TRANSCRIPTIONAL REGULATOR, GNTR FAMILY"/>
    <property type="match status" value="1"/>
</dbReference>
<dbReference type="PROSITE" id="PS50949">
    <property type="entry name" value="HTH_GNTR"/>
    <property type="match status" value="1"/>
</dbReference>
<dbReference type="InterPro" id="IPR011711">
    <property type="entry name" value="GntR_C"/>
</dbReference>
<dbReference type="AlphaFoldDB" id="A0A6B0TQR6"/>
<dbReference type="SUPFAM" id="SSF48008">
    <property type="entry name" value="GntR ligand-binding domain-like"/>
    <property type="match status" value="1"/>
</dbReference>
<dbReference type="CDD" id="cd07377">
    <property type="entry name" value="WHTH_GntR"/>
    <property type="match status" value="1"/>
</dbReference>
<accession>A0A6B0TQR6</accession>
<evidence type="ECO:0000256" key="5">
    <source>
        <dbReference type="ARBA" id="ARBA00037357"/>
    </source>
</evidence>
<keyword evidence="9" id="KW-1185">Reference proteome</keyword>
<dbReference type="GO" id="GO:0003700">
    <property type="term" value="F:DNA-binding transcription factor activity"/>
    <property type="evidence" value="ECO:0007669"/>
    <property type="project" value="InterPro"/>
</dbReference>
<keyword evidence="4" id="KW-0804">Transcription</keyword>
<keyword evidence="1" id="KW-0678">Repressor</keyword>
<evidence type="ECO:0000313" key="8">
    <source>
        <dbReference type="EMBL" id="MXU64135.1"/>
    </source>
</evidence>
<evidence type="ECO:0000256" key="3">
    <source>
        <dbReference type="ARBA" id="ARBA00023125"/>
    </source>
</evidence>
<dbReference type="PANTHER" id="PTHR43537:SF34">
    <property type="entry name" value="PYRUVATE DEHYDROGENASE COMPLEX REPRESSOR"/>
    <property type="match status" value="1"/>
</dbReference>
<dbReference type="InterPro" id="IPR008920">
    <property type="entry name" value="TF_FadR/GntR_C"/>
</dbReference>
<dbReference type="Gene3D" id="1.10.10.10">
    <property type="entry name" value="Winged helix-like DNA-binding domain superfamily/Winged helix DNA-binding domain"/>
    <property type="match status" value="1"/>
</dbReference>
<comment type="function">
    <text evidence="5">Transcriptional repressor for the pyruvate dehydrogenase complex genes aceEF and lpd.</text>
</comment>
<dbReference type="SMART" id="SM00345">
    <property type="entry name" value="HTH_GNTR"/>
    <property type="match status" value="1"/>
</dbReference>
<dbReference type="SMART" id="SM00895">
    <property type="entry name" value="FCD"/>
    <property type="match status" value="1"/>
</dbReference>
<evidence type="ECO:0000256" key="6">
    <source>
        <dbReference type="ARBA" id="ARBA00039592"/>
    </source>
</evidence>
<comment type="caution">
    <text evidence="8">The sequence shown here is derived from an EMBL/GenBank/DDBJ whole genome shotgun (WGS) entry which is preliminary data.</text>
</comment>
<evidence type="ECO:0000256" key="4">
    <source>
        <dbReference type="ARBA" id="ARBA00023163"/>
    </source>
</evidence>
<keyword evidence="2" id="KW-0805">Transcription regulation</keyword>